<protein>
    <submittedName>
        <fullName evidence="7">Subtilase family protein</fullName>
    </submittedName>
</protein>
<sequence>MIQLTVTKYLNVRVGEASVNAPCYQYLSPGSLLEVDGALYHGDNLFDNDIWYKDPAGNYYWSGGVAVPLSSAGINKTGIPDWMVNLKIPEIWQLTKGEGVGVAILDTGININNPDLTFDGAIRYAYNKENPATADLQDVVGHGTFCAGLIASKNKNGPVIGVAPDCHLYVCKIADEEELNDQSIYAKAIKFCAGQDDIKVISISWASSITEQTILDELNLEIKNAIDKDKIILCSVGNASSFNDPGPLFPASVDNVIGIGAIPLEHEIYPYINEHLITIINGKGMQSYDRNNAIVVFPPGTSQANAVVAGIVALIISYKKIKFSQQQILEMLKSISQPQTFSLLDFNQQRVSKTLNVLDPNLLLNLFQA</sequence>
<evidence type="ECO:0000256" key="4">
    <source>
        <dbReference type="ARBA" id="ARBA00022825"/>
    </source>
</evidence>
<dbReference type="PROSITE" id="PS00137">
    <property type="entry name" value="SUBTILASE_HIS"/>
    <property type="match status" value="1"/>
</dbReference>
<evidence type="ECO:0000313" key="7">
    <source>
        <dbReference type="EMBL" id="PSL45582.1"/>
    </source>
</evidence>
<dbReference type="SUPFAM" id="SSF52743">
    <property type="entry name" value="Subtilisin-like"/>
    <property type="match status" value="1"/>
</dbReference>
<dbReference type="GO" id="GO:0006508">
    <property type="term" value="P:proteolysis"/>
    <property type="evidence" value="ECO:0007669"/>
    <property type="project" value="UniProtKB-KW"/>
</dbReference>
<keyword evidence="3 5" id="KW-0378">Hydrolase</keyword>
<dbReference type="InterPro" id="IPR022398">
    <property type="entry name" value="Peptidase_S8_His-AS"/>
</dbReference>
<feature type="active site" description="Charge relay system" evidence="5">
    <location>
        <position position="106"/>
    </location>
</feature>
<evidence type="ECO:0000256" key="5">
    <source>
        <dbReference type="PROSITE-ProRule" id="PRU01240"/>
    </source>
</evidence>
<dbReference type="PROSITE" id="PS51892">
    <property type="entry name" value="SUBTILASE"/>
    <property type="match status" value="1"/>
</dbReference>
<evidence type="ECO:0000256" key="1">
    <source>
        <dbReference type="ARBA" id="ARBA00011073"/>
    </source>
</evidence>
<dbReference type="OrthoDB" id="9798386at2"/>
<feature type="domain" description="Peptidase S8/S53" evidence="6">
    <location>
        <begin position="97"/>
        <end position="332"/>
    </location>
</feature>
<accession>A0A2P8HH82</accession>
<dbReference type="GO" id="GO:0004252">
    <property type="term" value="F:serine-type endopeptidase activity"/>
    <property type="evidence" value="ECO:0007669"/>
    <property type="project" value="UniProtKB-UniRule"/>
</dbReference>
<evidence type="ECO:0000259" key="6">
    <source>
        <dbReference type="Pfam" id="PF00082"/>
    </source>
</evidence>
<comment type="similarity">
    <text evidence="1 5">Belongs to the peptidase S8 family.</text>
</comment>
<dbReference type="EMBL" id="PYAW01000004">
    <property type="protein sequence ID" value="PSL45582.1"/>
    <property type="molecule type" value="Genomic_DNA"/>
</dbReference>
<dbReference type="RefSeq" id="WP_106529901.1">
    <property type="nucleotide sequence ID" value="NZ_PYAW01000004.1"/>
</dbReference>
<dbReference type="PANTHER" id="PTHR43399">
    <property type="entry name" value="SUBTILISIN-RELATED"/>
    <property type="match status" value="1"/>
</dbReference>
<dbReference type="CDD" id="cd00306">
    <property type="entry name" value="Peptidases_S8_S53"/>
    <property type="match status" value="1"/>
</dbReference>
<evidence type="ECO:0000256" key="2">
    <source>
        <dbReference type="ARBA" id="ARBA00022670"/>
    </source>
</evidence>
<reference evidence="7 8" key="1">
    <citation type="submission" date="2018-03" db="EMBL/GenBank/DDBJ databases">
        <title>Genomic Encyclopedia of Archaeal and Bacterial Type Strains, Phase II (KMG-II): from individual species to whole genera.</title>
        <authorList>
            <person name="Goeker M."/>
        </authorList>
    </citation>
    <scope>NUCLEOTIDE SEQUENCE [LARGE SCALE GENOMIC DNA]</scope>
    <source>
        <strain evidence="7 8">DSM 24859</strain>
    </source>
</reference>
<comment type="caution">
    <text evidence="7">The sequence shown here is derived from an EMBL/GenBank/DDBJ whole genome shotgun (WGS) entry which is preliminary data.</text>
</comment>
<proteinExistence type="inferred from homology"/>
<keyword evidence="8" id="KW-1185">Reference proteome</keyword>
<gene>
    <name evidence="7" type="ORF">CLV51_104288</name>
</gene>
<dbReference type="AlphaFoldDB" id="A0A2P8HH82"/>
<dbReference type="InterPro" id="IPR015500">
    <property type="entry name" value="Peptidase_S8_subtilisin-rel"/>
</dbReference>
<feature type="active site" description="Charge relay system" evidence="5">
    <location>
        <position position="302"/>
    </location>
</feature>
<keyword evidence="2 5" id="KW-0645">Protease</keyword>
<dbReference type="Pfam" id="PF00082">
    <property type="entry name" value="Peptidase_S8"/>
    <property type="match status" value="1"/>
</dbReference>
<dbReference type="PROSITE" id="PS00136">
    <property type="entry name" value="SUBTILASE_ASP"/>
    <property type="match status" value="1"/>
</dbReference>
<organism evidence="7 8">
    <name type="scientific">Chitinophaga niastensis</name>
    <dbReference type="NCBI Taxonomy" id="536980"/>
    <lineage>
        <taxon>Bacteria</taxon>
        <taxon>Pseudomonadati</taxon>
        <taxon>Bacteroidota</taxon>
        <taxon>Chitinophagia</taxon>
        <taxon>Chitinophagales</taxon>
        <taxon>Chitinophagaceae</taxon>
        <taxon>Chitinophaga</taxon>
    </lineage>
</organism>
<name>A0A2P8HH82_CHINA</name>
<keyword evidence="4 5" id="KW-0720">Serine protease</keyword>
<evidence type="ECO:0000313" key="8">
    <source>
        <dbReference type="Proteomes" id="UP000240971"/>
    </source>
</evidence>
<dbReference type="InterPro" id="IPR036852">
    <property type="entry name" value="Peptidase_S8/S53_dom_sf"/>
</dbReference>
<dbReference type="InterPro" id="IPR000209">
    <property type="entry name" value="Peptidase_S8/S53_dom"/>
</dbReference>
<dbReference type="InterPro" id="IPR051048">
    <property type="entry name" value="Peptidase_S8/S53_subtilisin"/>
</dbReference>
<evidence type="ECO:0000256" key="3">
    <source>
        <dbReference type="ARBA" id="ARBA00022801"/>
    </source>
</evidence>
<dbReference type="Proteomes" id="UP000240971">
    <property type="component" value="Unassembled WGS sequence"/>
</dbReference>
<dbReference type="PANTHER" id="PTHR43399:SF4">
    <property type="entry name" value="CELL WALL-ASSOCIATED PROTEASE"/>
    <property type="match status" value="1"/>
</dbReference>
<feature type="active site" description="Charge relay system" evidence="5">
    <location>
        <position position="142"/>
    </location>
</feature>
<dbReference type="Gene3D" id="3.40.50.200">
    <property type="entry name" value="Peptidase S8/S53 domain"/>
    <property type="match status" value="1"/>
</dbReference>
<dbReference type="PRINTS" id="PR00723">
    <property type="entry name" value="SUBTILISIN"/>
</dbReference>
<dbReference type="InterPro" id="IPR023827">
    <property type="entry name" value="Peptidase_S8_Asp-AS"/>
</dbReference>